<organism evidence="1 2">
    <name type="scientific">Pristionchus fissidentatus</name>
    <dbReference type="NCBI Taxonomy" id="1538716"/>
    <lineage>
        <taxon>Eukaryota</taxon>
        <taxon>Metazoa</taxon>
        <taxon>Ecdysozoa</taxon>
        <taxon>Nematoda</taxon>
        <taxon>Chromadorea</taxon>
        <taxon>Rhabditida</taxon>
        <taxon>Rhabditina</taxon>
        <taxon>Diplogasteromorpha</taxon>
        <taxon>Diplogasteroidea</taxon>
        <taxon>Neodiplogasteridae</taxon>
        <taxon>Pristionchus</taxon>
    </lineage>
</organism>
<protein>
    <submittedName>
        <fullName evidence="1">Uncharacterized protein</fullName>
    </submittedName>
</protein>
<evidence type="ECO:0000313" key="1">
    <source>
        <dbReference type="EMBL" id="GMT12848.1"/>
    </source>
</evidence>
<keyword evidence="2" id="KW-1185">Reference proteome</keyword>
<name>A0AAV5V383_9BILA</name>
<dbReference type="Proteomes" id="UP001432322">
    <property type="component" value="Unassembled WGS sequence"/>
</dbReference>
<gene>
    <name evidence="1" type="ORF">PFISCL1PPCAC_4145</name>
</gene>
<dbReference type="EMBL" id="BTSY01000002">
    <property type="protein sequence ID" value="GMT12848.1"/>
    <property type="molecule type" value="Genomic_DNA"/>
</dbReference>
<evidence type="ECO:0000313" key="2">
    <source>
        <dbReference type="Proteomes" id="UP001432322"/>
    </source>
</evidence>
<feature type="non-terminal residue" evidence="1">
    <location>
        <position position="1"/>
    </location>
</feature>
<proteinExistence type="predicted"/>
<comment type="caution">
    <text evidence="1">The sequence shown here is derived from an EMBL/GenBank/DDBJ whole genome shotgun (WGS) entry which is preliminary data.</text>
</comment>
<reference evidence="1" key="1">
    <citation type="submission" date="2023-10" db="EMBL/GenBank/DDBJ databases">
        <title>Genome assembly of Pristionchus species.</title>
        <authorList>
            <person name="Yoshida K."/>
            <person name="Sommer R.J."/>
        </authorList>
    </citation>
    <scope>NUCLEOTIDE SEQUENCE</scope>
    <source>
        <strain evidence="1">RS5133</strain>
    </source>
</reference>
<dbReference type="AlphaFoldDB" id="A0AAV5V383"/>
<sequence length="80" mass="8727">SSYSPGCFPKVNFPARPGPDGPKWIHAICSSSREIKQGLVQSKKVNSLKLRDLGLSRVLITVAIFILHDKPPLATDDEKG</sequence>
<accession>A0AAV5V383</accession>